<keyword evidence="6 11" id="KW-0732">Signal</keyword>
<dbReference type="InterPro" id="IPR033900">
    <property type="entry name" value="Gram_neg_porin_domain"/>
</dbReference>
<dbReference type="GO" id="GO:0015288">
    <property type="term" value="F:porin activity"/>
    <property type="evidence" value="ECO:0007669"/>
    <property type="project" value="UniProtKB-KW"/>
</dbReference>
<dbReference type="GO" id="GO:0009279">
    <property type="term" value="C:cell outer membrane"/>
    <property type="evidence" value="ECO:0007669"/>
    <property type="project" value="UniProtKB-SubCell"/>
</dbReference>
<evidence type="ECO:0000256" key="7">
    <source>
        <dbReference type="ARBA" id="ARBA00023065"/>
    </source>
</evidence>
<evidence type="ECO:0000256" key="8">
    <source>
        <dbReference type="ARBA" id="ARBA00023114"/>
    </source>
</evidence>
<dbReference type="PANTHER" id="PTHR34501:SF9">
    <property type="entry name" value="MAJOR OUTER MEMBRANE PROTEIN P.IA"/>
    <property type="match status" value="1"/>
</dbReference>
<evidence type="ECO:0000313" key="13">
    <source>
        <dbReference type="EMBL" id="RRS03246.1"/>
    </source>
</evidence>
<dbReference type="SUPFAM" id="SSF56935">
    <property type="entry name" value="Porins"/>
    <property type="match status" value="1"/>
</dbReference>
<comment type="subunit">
    <text evidence="2">Homotrimer.</text>
</comment>
<accession>A0A426V8J5</accession>
<name>A0A426V8J5_9BURK</name>
<feature type="chain" id="PRO_5019435964" evidence="11">
    <location>
        <begin position="23"/>
        <end position="365"/>
    </location>
</feature>
<dbReference type="InterPro" id="IPR023614">
    <property type="entry name" value="Porin_dom_sf"/>
</dbReference>
<comment type="caution">
    <text evidence="13">The sequence shown here is derived from an EMBL/GenBank/DDBJ whole genome shotgun (WGS) entry which is preliminary data.</text>
</comment>
<evidence type="ECO:0000313" key="14">
    <source>
        <dbReference type="Proteomes" id="UP000269265"/>
    </source>
</evidence>
<evidence type="ECO:0000256" key="1">
    <source>
        <dbReference type="ARBA" id="ARBA00004571"/>
    </source>
</evidence>
<dbReference type="PRINTS" id="PR00184">
    <property type="entry name" value="NEISSPPORIN"/>
</dbReference>
<feature type="signal peptide" evidence="11">
    <location>
        <begin position="1"/>
        <end position="22"/>
    </location>
</feature>
<evidence type="ECO:0000256" key="11">
    <source>
        <dbReference type="SAM" id="SignalP"/>
    </source>
</evidence>
<keyword evidence="4" id="KW-1134">Transmembrane beta strand</keyword>
<gene>
    <name evidence="13" type="ORF">EIP75_16285</name>
</gene>
<dbReference type="GO" id="GO:0046930">
    <property type="term" value="C:pore complex"/>
    <property type="evidence" value="ECO:0007669"/>
    <property type="project" value="UniProtKB-KW"/>
</dbReference>
<organism evidence="13 14">
    <name type="scientific">Aquabacterium soli</name>
    <dbReference type="NCBI Taxonomy" id="2493092"/>
    <lineage>
        <taxon>Bacteria</taxon>
        <taxon>Pseudomonadati</taxon>
        <taxon>Pseudomonadota</taxon>
        <taxon>Betaproteobacteria</taxon>
        <taxon>Burkholderiales</taxon>
        <taxon>Aquabacterium</taxon>
    </lineage>
</organism>
<keyword evidence="8" id="KW-0626">Porin</keyword>
<dbReference type="GO" id="GO:0034220">
    <property type="term" value="P:monoatomic ion transmembrane transport"/>
    <property type="evidence" value="ECO:0007669"/>
    <property type="project" value="InterPro"/>
</dbReference>
<evidence type="ECO:0000256" key="9">
    <source>
        <dbReference type="ARBA" id="ARBA00023136"/>
    </source>
</evidence>
<keyword evidence="14" id="KW-1185">Reference proteome</keyword>
<comment type="subcellular location">
    <subcellularLocation>
        <location evidence="1">Cell outer membrane</location>
        <topology evidence="1">Multi-pass membrane protein</topology>
    </subcellularLocation>
</comment>
<keyword evidence="10" id="KW-0998">Cell outer membrane</keyword>
<reference evidence="13 14" key="1">
    <citation type="submission" date="2018-12" db="EMBL/GenBank/DDBJ databases">
        <title>The whole draft genome of Aquabacterium sp. SJQ9.</title>
        <authorList>
            <person name="Sun L."/>
            <person name="Gao X."/>
            <person name="Chen W."/>
            <person name="Huang K."/>
        </authorList>
    </citation>
    <scope>NUCLEOTIDE SEQUENCE [LARGE SCALE GENOMIC DNA]</scope>
    <source>
        <strain evidence="13 14">SJQ9</strain>
    </source>
</reference>
<evidence type="ECO:0000256" key="2">
    <source>
        <dbReference type="ARBA" id="ARBA00011233"/>
    </source>
</evidence>
<dbReference type="InterPro" id="IPR050298">
    <property type="entry name" value="Gram-neg_bact_OMP"/>
</dbReference>
<dbReference type="Gene3D" id="2.40.160.10">
    <property type="entry name" value="Porin"/>
    <property type="match status" value="1"/>
</dbReference>
<evidence type="ECO:0000256" key="10">
    <source>
        <dbReference type="ARBA" id="ARBA00023237"/>
    </source>
</evidence>
<dbReference type="AlphaFoldDB" id="A0A426V8J5"/>
<dbReference type="PRINTS" id="PR00182">
    <property type="entry name" value="ECOLNEIPORIN"/>
</dbReference>
<dbReference type="PANTHER" id="PTHR34501">
    <property type="entry name" value="PROTEIN YDDL-RELATED"/>
    <property type="match status" value="1"/>
</dbReference>
<keyword evidence="7" id="KW-0406">Ion transport</keyword>
<sequence>MFAKKNVVAAAALMAMAAAAQAEVKIYGYLDAAFGSYESFTFNGAGAITTERSTQVSSGNMMTSFIGFAGSEDLGGGLKAEFALESFLATDTGGEVRNMAGGFWGRASWVGLSGGFGRVILGQYDNAFFTLGYTYNPFGSSMVFSPSMVSWYSFSLDPTAFGADANLGYDTGWVNSITYETPNLGGFTAALQFAPKESSGGNEGNKNNYAVSGAYNAGPLSVMAVYTNSGANTNSTAYIARQKNWGLGASYDFGVLKLQGQYAQIKTFDAVSGDEDSKAKFFQIGATVPVTPAGNLLFSYGETKNEFAGVSGEEKLKQFSIGYDHSISKRTGAYVAFSNKKIDSDFVAIDDDSANIFAVGVRHSF</sequence>
<feature type="domain" description="Porin" evidence="12">
    <location>
        <begin position="9"/>
        <end position="341"/>
    </location>
</feature>
<dbReference type="Proteomes" id="UP000269265">
    <property type="component" value="Unassembled WGS sequence"/>
</dbReference>
<proteinExistence type="predicted"/>
<dbReference type="InterPro" id="IPR001702">
    <property type="entry name" value="Porin_Gram-ve"/>
</dbReference>
<dbReference type="OrthoDB" id="6975458at2"/>
<evidence type="ECO:0000256" key="3">
    <source>
        <dbReference type="ARBA" id="ARBA00022448"/>
    </source>
</evidence>
<protein>
    <submittedName>
        <fullName evidence="13">Porin</fullName>
    </submittedName>
</protein>
<dbReference type="Pfam" id="PF13609">
    <property type="entry name" value="Porin_4"/>
    <property type="match status" value="1"/>
</dbReference>
<evidence type="ECO:0000256" key="5">
    <source>
        <dbReference type="ARBA" id="ARBA00022692"/>
    </source>
</evidence>
<keyword evidence="5" id="KW-0812">Transmembrane</keyword>
<dbReference type="InterPro" id="IPR002299">
    <property type="entry name" value="Porin_Neis"/>
</dbReference>
<evidence type="ECO:0000256" key="4">
    <source>
        <dbReference type="ARBA" id="ARBA00022452"/>
    </source>
</evidence>
<dbReference type="EMBL" id="RSED01000013">
    <property type="protein sequence ID" value="RRS03246.1"/>
    <property type="molecule type" value="Genomic_DNA"/>
</dbReference>
<dbReference type="RefSeq" id="WP_125244338.1">
    <property type="nucleotide sequence ID" value="NZ_RSED01000013.1"/>
</dbReference>
<keyword evidence="3" id="KW-0813">Transport</keyword>
<evidence type="ECO:0000259" key="12">
    <source>
        <dbReference type="Pfam" id="PF13609"/>
    </source>
</evidence>
<evidence type="ECO:0000256" key="6">
    <source>
        <dbReference type="ARBA" id="ARBA00022729"/>
    </source>
</evidence>
<dbReference type="CDD" id="cd00342">
    <property type="entry name" value="gram_neg_porins"/>
    <property type="match status" value="1"/>
</dbReference>
<keyword evidence="9" id="KW-0472">Membrane</keyword>